<dbReference type="Gene3D" id="1.10.510.10">
    <property type="entry name" value="Transferase(Phosphotransferase) domain 1"/>
    <property type="match status" value="1"/>
</dbReference>
<dbReference type="InterPro" id="IPR032675">
    <property type="entry name" value="LRR_dom_sf"/>
</dbReference>
<evidence type="ECO:0000256" key="20">
    <source>
        <dbReference type="ARBA" id="ARBA00048679"/>
    </source>
</evidence>
<dbReference type="PANTHER" id="PTHR48007">
    <property type="entry name" value="LEUCINE-RICH REPEAT RECEPTOR-LIKE PROTEIN KINASE PXC1"/>
    <property type="match status" value="1"/>
</dbReference>
<dbReference type="PROSITE" id="PS00108">
    <property type="entry name" value="PROTEIN_KINASE_ST"/>
    <property type="match status" value="1"/>
</dbReference>
<dbReference type="SUPFAM" id="SSF52047">
    <property type="entry name" value="RNI-like"/>
    <property type="match status" value="1"/>
</dbReference>
<evidence type="ECO:0000256" key="13">
    <source>
        <dbReference type="ARBA" id="ARBA00022777"/>
    </source>
</evidence>
<comment type="caution">
    <text evidence="25">The sequence shown here is derived from an EMBL/GenBank/DDBJ whole genome shotgun (WGS) entry which is preliminary data.</text>
</comment>
<feature type="domain" description="Protein kinase" evidence="24">
    <location>
        <begin position="929"/>
        <end position="1212"/>
    </location>
</feature>
<evidence type="ECO:0000256" key="23">
    <source>
        <dbReference type="SAM" id="SignalP"/>
    </source>
</evidence>
<dbReference type="FunFam" id="3.30.200.20:FF:000150">
    <property type="entry name" value="serine/threonine-protein kinase BRI1-like 2"/>
    <property type="match status" value="1"/>
</dbReference>
<dbReference type="Pfam" id="PF08263">
    <property type="entry name" value="LRRNT_2"/>
    <property type="match status" value="1"/>
</dbReference>
<evidence type="ECO:0000256" key="22">
    <source>
        <dbReference type="SAM" id="Phobius"/>
    </source>
</evidence>
<evidence type="ECO:0000313" key="25">
    <source>
        <dbReference type="EMBL" id="KAH7278502.1"/>
    </source>
</evidence>
<dbReference type="GO" id="GO:0004674">
    <property type="term" value="F:protein serine/threonine kinase activity"/>
    <property type="evidence" value="ECO:0007669"/>
    <property type="project" value="UniProtKB-KW"/>
</dbReference>
<evidence type="ECO:0000256" key="7">
    <source>
        <dbReference type="ARBA" id="ARBA00022614"/>
    </source>
</evidence>
<dbReference type="Proteomes" id="UP000825935">
    <property type="component" value="Chromosome 38"/>
</dbReference>
<evidence type="ECO:0000256" key="3">
    <source>
        <dbReference type="ARBA" id="ARBA00012513"/>
    </source>
</evidence>
<dbReference type="InterPro" id="IPR017441">
    <property type="entry name" value="Protein_kinase_ATP_BS"/>
</dbReference>
<dbReference type="InterPro" id="IPR046959">
    <property type="entry name" value="PRK1-6/SRF4-like"/>
</dbReference>
<dbReference type="OrthoDB" id="2015831at2759"/>
<dbReference type="EMBL" id="CM035443">
    <property type="protein sequence ID" value="KAH7278502.1"/>
    <property type="molecule type" value="Genomic_DNA"/>
</dbReference>
<keyword evidence="4" id="KW-1003">Cell membrane</keyword>
<evidence type="ECO:0000256" key="1">
    <source>
        <dbReference type="ARBA" id="ARBA00004251"/>
    </source>
</evidence>
<keyword evidence="7" id="KW-0433">Leucine-rich repeat</keyword>
<gene>
    <name evidence="25" type="ORF">KP509_38G044500</name>
</gene>
<dbReference type="InterPro" id="IPR045381">
    <property type="entry name" value="BRI1_island_dom"/>
</dbReference>
<dbReference type="PROSITE" id="PS50011">
    <property type="entry name" value="PROTEIN_KINASE_DOM"/>
    <property type="match status" value="1"/>
</dbReference>
<dbReference type="FunFam" id="3.80.10.10:FF:000383">
    <property type="entry name" value="Leucine-rich repeat receptor protein kinase EMS1"/>
    <property type="match status" value="1"/>
</dbReference>
<dbReference type="Pfam" id="PF00560">
    <property type="entry name" value="LRR_1"/>
    <property type="match status" value="6"/>
</dbReference>
<organism evidence="25 26">
    <name type="scientific">Ceratopteris richardii</name>
    <name type="common">Triangle waterfern</name>
    <dbReference type="NCBI Taxonomy" id="49495"/>
    <lineage>
        <taxon>Eukaryota</taxon>
        <taxon>Viridiplantae</taxon>
        <taxon>Streptophyta</taxon>
        <taxon>Embryophyta</taxon>
        <taxon>Tracheophyta</taxon>
        <taxon>Polypodiopsida</taxon>
        <taxon>Polypodiidae</taxon>
        <taxon>Polypodiales</taxon>
        <taxon>Pteridineae</taxon>
        <taxon>Pteridaceae</taxon>
        <taxon>Parkerioideae</taxon>
        <taxon>Ceratopteris</taxon>
    </lineage>
</organism>
<evidence type="ECO:0000256" key="4">
    <source>
        <dbReference type="ARBA" id="ARBA00022475"/>
    </source>
</evidence>
<dbReference type="InterPro" id="IPR003591">
    <property type="entry name" value="Leu-rich_rpt_typical-subtyp"/>
</dbReference>
<keyword evidence="6" id="KW-0597">Phosphoprotein</keyword>
<keyword evidence="13" id="KW-0418">Kinase</keyword>
<evidence type="ECO:0000256" key="16">
    <source>
        <dbReference type="ARBA" id="ARBA00023136"/>
    </source>
</evidence>
<dbReference type="FunFam" id="3.80.10.10:FF:000041">
    <property type="entry name" value="LRR receptor-like serine/threonine-protein kinase ERECTA"/>
    <property type="match status" value="1"/>
</dbReference>
<dbReference type="SMART" id="SM00220">
    <property type="entry name" value="S_TKc"/>
    <property type="match status" value="1"/>
</dbReference>
<comment type="catalytic activity">
    <reaction evidence="19">
        <text>L-threonyl-[protein] + ATP = O-phospho-L-threonyl-[protein] + ADP + H(+)</text>
        <dbReference type="Rhea" id="RHEA:46608"/>
        <dbReference type="Rhea" id="RHEA-COMP:11060"/>
        <dbReference type="Rhea" id="RHEA-COMP:11605"/>
        <dbReference type="ChEBI" id="CHEBI:15378"/>
        <dbReference type="ChEBI" id="CHEBI:30013"/>
        <dbReference type="ChEBI" id="CHEBI:30616"/>
        <dbReference type="ChEBI" id="CHEBI:61977"/>
        <dbReference type="ChEBI" id="CHEBI:456216"/>
        <dbReference type="EC" id="2.7.11.1"/>
    </reaction>
</comment>
<dbReference type="Gene3D" id="3.30.200.20">
    <property type="entry name" value="Phosphorylase Kinase, domain 1"/>
    <property type="match status" value="1"/>
</dbReference>
<evidence type="ECO:0000313" key="26">
    <source>
        <dbReference type="Proteomes" id="UP000825935"/>
    </source>
</evidence>
<evidence type="ECO:0000256" key="12">
    <source>
        <dbReference type="ARBA" id="ARBA00022741"/>
    </source>
</evidence>
<keyword evidence="26" id="KW-1185">Reference proteome</keyword>
<keyword evidence="14 21" id="KW-0067">ATP-binding</keyword>
<feature type="binding site" evidence="21">
    <location>
        <position position="958"/>
    </location>
    <ligand>
        <name>ATP</name>
        <dbReference type="ChEBI" id="CHEBI:30616"/>
    </ligand>
</feature>
<dbReference type="Gene3D" id="3.30.1490.310">
    <property type="match status" value="1"/>
</dbReference>
<dbReference type="Pfam" id="PF13855">
    <property type="entry name" value="LRR_8"/>
    <property type="match status" value="4"/>
</dbReference>
<dbReference type="InterPro" id="IPR000719">
    <property type="entry name" value="Prot_kinase_dom"/>
</dbReference>
<dbReference type="Pfam" id="PF00069">
    <property type="entry name" value="Pkinase"/>
    <property type="match status" value="1"/>
</dbReference>
<dbReference type="EC" id="2.7.11.1" evidence="3"/>
<evidence type="ECO:0000256" key="5">
    <source>
        <dbReference type="ARBA" id="ARBA00022527"/>
    </source>
</evidence>
<evidence type="ECO:0000256" key="9">
    <source>
        <dbReference type="ARBA" id="ARBA00022692"/>
    </source>
</evidence>
<evidence type="ECO:0000256" key="18">
    <source>
        <dbReference type="ARBA" id="ARBA00023180"/>
    </source>
</evidence>
<evidence type="ECO:0000256" key="2">
    <source>
        <dbReference type="ARBA" id="ARBA00008684"/>
    </source>
</evidence>
<evidence type="ECO:0000256" key="10">
    <source>
        <dbReference type="ARBA" id="ARBA00022729"/>
    </source>
</evidence>
<keyword evidence="12 21" id="KW-0547">Nucleotide-binding</keyword>
<dbReference type="FunFam" id="1.10.510.10:FF:000526">
    <property type="entry name" value="serine/threonine-protein kinase BRI1-like 2"/>
    <property type="match status" value="1"/>
</dbReference>
<dbReference type="FunFam" id="3.80.10.10:FF:000095">
    <property type="entry name" value="LRR receptor-like serine/threonine-protein kinase GSO1"/>
    <property type="match status" value="1"/>
</dbReference>
<dbReference type="InterPro" id="IPR013210">
    <property type="entry name" value="LRR_N_plant-typ"/>
</dbReference>
<reference evidence="25" key="1">
    <citation type="submission" date="2021-08" db="EMBL/GenBank/DDBJ databases">
        <title>WGS assembly of Ceratopteris richardii.</title>
        <authorList>
            <person name="Marchant D.B."/>
            <person name="Chen G."/>
            <person name="Jenkins J."/>
            <person name="Shu S."/>
            <person name="Leebens-Mack J."/>
            <person name="Grimwood J."/>
            <person name="Schmutz J."/>
            <person name="Soltis P."/>
            <person name="Soltis D."/>
            <person name="Chen Z.-H."/>
        </authorList>
    </citation>
    <scope>NUCLEOTIDE SEQUENCE</scope>
    <source>
        <strain evidence="25">Whitten #5841</strain>
        <tissue evidence="25">Leaf</tissue>
    </source>
</reference>
<dbReference type="SUPFAM" id="SSF56112">
    <property type="entry name" value="Protein kinase-like (PK-like)"/>
    <property type="match status" value="1"/>
</dbReference>
<dbReference type="SMR" id="A0A8T2Q3K0"/>
<keyword evidence="15 22" id="KW-1133">Transmembrane helix</keyword>
<dbReference type="InterPro" id="IPR011009">
    <property type="entry name" value="Kinase-like_dom_sf"/>
</dbReference>
<protein>
    <recommendedName>
        <fullName evidence="3">non-specific serine/threonine protein kinase</fullName>
        <ecNumber evidence="3">2.7.11.1</ecNumber>
    </recommendedName>
</protein>
<dbReference type="Pfam" id="PF20141">
    <property type="entry name" value="Island"/>
    <property type="match status" value="1"/>
</dbReference>
<dbReference type="Gene3D" id="3.80.10.10">
    <property type="entry name" value="Ribonuclease Inhibitor"/>
    <property type="match status" value="3"/>
</dbReference>
<dbReference type="PANTHER" id="PTHR48007:SF76">
    <property type="entry name" value="OS03G0145102 PROTEIN"/>
    <property type="match status" value="1"/>
</dbReference>
<evidence type="ECO:0000256" key="8">
    <source>
        <dbReference type="ARBA" id="ARBA00022679"/>
    </source>
</evidence>
<dbReference type="AlphaFoldDB" id="A0A8T2Q3K0"/>
<dbReference type="InterPro" id="IPR001611">
    <property type="entry name" value="Leu-rich_rpt"/>
</dbReference>
<proteinExistence type="inferred from homology"/>
<comment type="catalytic activity">
    <reaction evidence="20">
        <text>L-seryl-[protein] + ATP = O-phospho-L-seryl-[protein] + ADP + H(+)</text>
        <dbReference type="Rhea" id="RHEA:17989"/>
        <dbReference type="Rhea" id="RHEA-COMP:9863"/>
        <dbReference type="Rhea" id="RHEA-COMP:11604"/>
        <dbReference type="ChEBI" id="CHEBI:15378"/>
        <dbReference type="ChEBI" id="CHEBI:29999"/>
        <dbReference type="ChEBI" id="CHEBI:30616"/>
        <dbReference type="ChEBI" id="CHEBI:83421"/>
        <dbReference type="ChEBI" id="CHEBI:456216"/>
        <dbReference type="EC" id="2.7.11.1"/>
    </reaction>
</comment>
<keyword evidence="16 22" id="KW-0472">Membrane</keyword>
<dbReference type="SMART" id="SM00369">
    <property type="entry name" value="LRR_TYP"/>
    <property type="match status" value="10"/>
</dbReference>
<keyword evidence="18" id="KW-0325">Glycoprotein</keyword>
<keyword evidence="5" id="KW-0723">Serine/threonine-protein kinase</keyword>
<evidence type="ECO:0000256" key="14">
    <source>
        <dbReference type="ARBA" id="ARBA00022840"/>
    </source>
</evidence>
<keyword evidence="10 23" id="KW-0732">Signal</keyword>
<keyword evidence="9 22" id="KW-0812">Transmembrane</keyword>
<feature type="signal peptide" evidence="23">
    <location>
        <begin position="1"/>
        <end position="25"/>
    </location>
</feature>
<evidence type="ECO:0000256" key="11">
    <source>
        <dbReference type="ARBA" id="ARBA00022737"/>
    </source>
</evidence>
<feature type="transmembrane region" description="Helical" evidence="22">
    <location>
        <begin position="833"/>
        <end position="860"/>
    </location>
</feature>
<dbReference type="SUPFAM" id="SSF52058">
    <property type="entry name" value="L domain-like"/>
    <property type="match status" value="2"/>
</dbReference>
<evidence type="ECO:0000259" key="24">
    <source>
        <dbReference type="PROSITE" id="PS50011"/>
    </source>
</evidence>
<keyword evidence="8" id="KW-0808">Transferase</keyword>
<dbReference type="GO" id="GO:0005886">
    <property type="term" value="C:plasma membrane"/>
    <property type="evidence" value="ECO:0007669"/>
    <property type="project" value="UniProtKB-SubCell"/>
</dbReference>
<evidence type="ECO:0000256" key="21">
    <source>
        <dbReference type="PROSITE-ProRule" id="PRU10141"/>
    </source>
</evidence>
<comment type="subcellular location">
    <subcellularLocation>
        <location evidence="1">Cell membrane</location>
        <topology evidence="1">Single-pass type I membrane protein</topology>
    </subcellularLocation>
</comment>
<evidence type="ECO:0000256" key="19">
    <source>
        <dbReference type="ARBA" id="ARBA00047899"/>
    </source>
</evidence>
<keyword evidence="17" id="KW-0675">Receptor</keyword>
<keyword evidence="11" id="KW-0677">Repeat</keyword>
<dbReference type="OMA" id="DGFLACY"/>
<evidence type="ECO:0000256" key="6">
    <source>
        <dbReference type="ARBA" id="ARBA00022553"/>
    </source>
</evidence>
<sequence>MGFMIFKLVIFTAFVYVLHPLAVSSNQSSHRVLQYTAHSTDMELLLRFKQQVQQDPHGVLASWSSPSSNGSAQAGADVCTWNGVTCSASHRVVKLELRDADLEGLLTFSTFMAMDMLELVDLSGNYFHGDLASALRDGTSGVGCGNLQTVILANNDIHGTLPSDLLTRTCGNVQHLDISNNNLTGSLSDSFFQNCGSLEMLDLSHNQLKSGLPAGIGGECTNLRHLNLSHNILSGVLPSEVFTSTKDSSCNGEDACSSTSNLQVLDLSFNNLSGSLTDSVFRECGSLISINLSHNAFSSEVPRSITNCAALQVLDLSNNKFVSSVPPSLGELKYIKSLDLSENLLSGDIPDELGIACSTLQRLDLSANNITGTLPSSLRSCFSLQTLNLAKNKLSGKLPGAILSQLKGLQNLNLGFNHFTGTLPIEVILDCRNLKLLDLSSNLLAGELPSDICPPSSSLQTLLLPNNRFWGKLPSAIGNCSQLRVLDLSFNALEGTIPAEIGLISGLESLLIWYNRFNGEIPKELGALSGLKTLVLNNNYLDGSIPLELSNLSAMEWMCLSNNKLTGSIPAFLGALPHLTILELANNSLSGHIPLELENATKFIWVDLNSNYLDGPIPERLGRHPFNNVTRLHYEFAFVRNLGYKCRGLGILLEYAGITEDALSATPLRTSCNLTRLYVEDSLNGDSDFSTIQYLDLSFNMLGGTIPEAMGYLTALQMLSLAHNQLVGPIPASFSHLKNIGVLDLSFNHLEGGLWPLANCTFLVQIDVSNNNLSGEIPNAGQLPTAPAAGFLNNTGLCGEPLPPCNASSLSPSGSVCKHDGTSCSGHNPRLGVFSWANSVVLSLLIAVAFICTLIVWGLLIRSKRAADRRQKDDGLSLGGLHLGAHFHETRSTWNIAGEKEPLSINVATFERPLRKLTFAQLIEATNGFSPESLIGVGGFGEVYKAVLADGSVVAIKKLLQTSYQGDREFIAEMETLGKIKHKNLVPLLGYCKVGEERLLVYEYMDGGSLEDMLHGDDEAKREKLTWEKRKQIAKGAARGLAFLHHNCIPHIIHRDMKSSNVLLDGAMEARVSDFGMARLISASDTHLSVSTLAGTPGYVPPEYCHSFRCTTKGDVYSFGVVLLELLTGRRPTSSSCDADPNHPDNNLLAWVHAQKASKRAFNVLDPRLTCNASPSDHFLMLQYLRLACDCVEELPLRRPSMQHVLTMMKEMEVG</sequence>
<feature type="chain" id="PRO_5035886971" description="non-specific serine/threonine protein kinase" evidence="23">
    <location>
        <begin position="26"/>
        <end position="1215"/>
    </location>
</feature>
<comment type="similarity">
    <text evidence="2">Belongs to the protein kinase superfamily. Ser/Thr protein kinase family.</text>
</comment>
<dbReference type="CDD" id="cd14066">
    <property type="entry name" value="STKc_IRAK"/>
    <property type="match status" value="1"/>
</dbReference>
<evidence type="ECO:0000256" key="15">
    <source>
        <dbReference type="ARBA" id="ARBA00022989"/>
    </source>
</evidence>
<evidence type="ECO:0000256" key="17">
    <source>
        <dbReference type="ARBA" id="ARBA00023170"/>
    </source>
</evidence>
<dbReference type="PROSITE" id="PS00107">
    <property type="entry name" value="PROTEIN_KINASE_ATP"/>
    <property type="match status" value="1"/>
</dbReference>
<dbReference type="GO" id="GO:0005524">
    <property type="term" value="F:ATP binding"/>
    <property type="evidence" value="ECO:0007669"/>
    <property type="project" value="UniProtKB-UniRule"/>
</dbReference>
<name>A0A8T2Q3K0_CERRI</name>
<dbReference type="InterPro" id="IPR008271">
    <property type="entry name" value="Ser/Thr_kinase_AS"/>
</dbReference>
<accession>A0A8T2Q3K0</accession>
<dbReference type="PROSITE" id="PS51450">
    <property type="entry name" value="LRR"/>
    <property type="match status" value="1"/>
</dbReference>